<proteinExistence type="predicted"/>
<dbReference type="EMBL" id="MDYL01000117">
    <property type="protein sequence ID" value="OQD64938.1"/>
    <property type="molecule type" value="Genomic_DNA"/>
</dbReference>
<dbReference type="STRING" id="69771.A0A1V6NJM8"/>
<name>A0A1V6NJM8_PENDC</name>
<comment type="caution">
    <text evidence="1">The sequence shown here is derived from an EMBL/GenBank/DDBJ whole genome shotgun (WGS) entry which is preliminary data.</text>
</comment>
<dbReference type="EMBL" id="MDYL01000095">
    <property type="protein sequence ID" value="OQD65570.1"/>
    <property type="molecule type" value="Genomic_DNA"/>
</dbReference>
<sequence length="30" mass="3138">MPEASTLSTLPFGLNTNGNPLLGSFTTDLE</sequence>
<accession>A0A1V6NJM8</accession>
<gene>
    <name evidence="2" type="ORF">PENDEC_c095G00161</name>
    <name evidence="1" type="ORF">PENDEC_c117G02667</name>
</gene>
<keyword evidence="3" id="KW-1185">Reference proteome</keyword>
<evidence type="ECO:0000313" key="2">
    <source>
        <dbReference type="EMBL" id="OQD65570.1"/>
    </source>
</evidence>
<evidence type="ECO:0000313" key="3">
    <source>
        <dbReference type="Proteomes" id="UP000191522"/>
    </source>
</evidence>
<reference evidence="3" key="2">
    <citation type="journal article" date="2017" name="Nat. Microbiol.">
        <title>Global analysis of biosynthetic gene clusters reveals vast potential of secondary metabolite production in Penicillium species.</title>
        <authorList>
            <person name="Nielsen J.C."/>
            <person name="Grijseels S."/>
            <person name="Prigent S."/>
            <person name="Ji B."/>
            <person name="Dainat J."/>
            <person name="Nielsen K.F."/>
            <person name="Frisvad J.C."/>
            <person name="Workman M."/>
            <person name="Nielsen J."/>
        </authorList>
    </citation>
    <scope>NUCLEOTIDE SEQUENCE [LARGE SCALE GENOMIC DNA]</scope>
    <source>
        <strain evidence="3">IBT 11843</strain>
    </source>
</reference>
<organism evidence="1 3">
    <name type="scientific">Penicillium decumbens</name>
    <dbReference type="NCBI Taxonomy" id="69771"/>
    <lineage>
        <taxon>Eukaryota</taxon>
        <taxon>Fungi</taxon>
        <taxon>Dikarya</taxon>
        <taxon>Ascomycota</taxon>
        <taxon>Pezizomycotina</taxon>
        <taxon>Eurotiomycetes</taxon>
        <taxon>Eurotiomycetidae</taxon>
        <taxon>Eurotiales</taxon>
        <taxon>Aspergillaceae</taxon>
        <taxon>Penicillium</taxon>
    </lineage>
</organism>
<dbReference type="AlphaFoldDB" id="A0A1V6NJM8"/>
<reference evidence="1" key="1">
    <citation type="submission" date="2016-08" db="EMBL/GenBank/DDBJ databases">
        <title>Uncovering the secondary metabolism of Penicillium species provides insights into the evolution of 6-MSA pathways.</title>
        <authorList>
            <person name="Nielsen J.C."/>
            <person name="Nielsen J."/>
        </authorList>
    </citation>
    <scope>NUCLEOTIDE SEQUENCE [LARGE SCALE GENOMIC DNA]</scope>
    <source>
        <strain evidence="1">IBT 11843</strain>
    </source>
</reference>
<evidence type="ECO:0000313" key="1">
    <source>
        <dbReference type="EMBL" id="OQD64938.1"/>
    </source>
</evidence>
<dbReference type="Proteomes" id="UP000191522">
    <property type="component" value="Unassembled WGS sequence"/>
</dbReference>
<protein>
    <submittedName>
        <fullName evidence="1">Uncharacterized protein</fullName>
    </submittedName>
</protein>